<evidence type="ECO:0000313" key="1">
    <source>
        <dbReference type="EMBL" id="KAJ8944071.1"/>
    </source>
</evidence>
<keyword evidence="2" id="KW-1185">Reference proteome</keyword>
<accession>A0AAV8XY16</accession>
<dbReference type="EMBL" id="JAPWTK010000268">
    <property type="protein sequence ID" value="KAJ8944071.1"/>
    <property type="molecule type" value="Genomic_DNA"/>
</dbReference>
<comment type="caution">
    <text evidence="1">The sequence shown here is derived from an EMBL/GenBank/DDBJ whole genome shotgun (WGS) entry which is preliminary data.</text>
</comment>
<dbReference type="Proteomes" id="UP001162162">
    <property type="component" value="Unassembled WGS sequence"/>
</dbReference>
<sequence length="59" mass="7131">MNGDGEWWFPTAGLDSRLDVYGLRYELLENEDSSRSDSECSDSFTIIQHIFRWFRRYVY</sequence>
<reference evidence="1" key="1">
    <citation type="journal article" date="2023" name="Insect Mol. Biol.">
        <title>Genome sequencing provides insights into the evolution of gene families encoding plant cell wall-degrading enzymes in longhorned beetles.</title>
        <authorList>
            <person name="Shin N.R."/>
            <person name="Okamura Y."/>
            <person name="Kirsch R."/>
            <person name="Pauchet Y."/>
        </authorList>
    </citation>
    <scope>NUCLEOTIDE SEQUENCE</scope>
    <source>
        <strain evidence="1">AMC_N1</strain>
    </source>
</reference>
<name>A0AAV8XY16_9CUCU</name>
<dbReference type="AlphaFoldDB" id="A0AAV8XY16"/>
<gene>
    <name evidence="1" type="ORF">NQ318_005981</name>
</gene>
<proteinExistence type="predicted"/>
<protein>
    <submittedName>
        <fullName evidence="1">Uncharacterized protein</fullName>
    </submittedName>
</protein>
<evidence type="ECO:0000313" key="2">
    <source>
        <dbReference type="Proteomes" id="UP001162162"/>
    </source>
</evidence>
<organism evidence="1 2">
    <name type="scientific">Aromia moschata</name>
    <dbReference type="NCBI Taxonomy" id="1265417"/>
    <lineage>
        <taxon>Eukaryota</taxon>
        <taxon>Metazoa</taxon>
        <taxon>Ecdysozoa</taxon>
        <taxon>Arthropoda</taxon>
        <taxon>Hexapoda</taxon>
        <taxon>Insecta</taxon>
        <taxon>Pterygota</taxon>
        <taxon>Neoptera</taxon>
        <taxon>Endopterygota</taxon>
        <taxon>Coleoptera</taxon>
        <taxon>Polyphaga</taxon>
        <taxon>Cucujiformia</taxon>
        <taxon>Chrysomeloidea</taxon>
        <taxon>Cerambycidae</taxon>
        <taxon>Cerambycinae</taxon>
        <taxon>Callichromatini</taxon>
        <taxon>Aromia</taxon>
    </lineage>
</organism>